<dbReference type="GO" id="GO:0090524">
    <property type="term" value="F:cytochrome-b5 reductase activity, acting on NADH"/>
    <property type="evidence" value="ECO:0007669"/>
    <property type="project" value="UniProtKB-EC"/>
</dbReference>
<evidence type="ECO:0000256" key="2">
    <source>
        <dbReference type="ARBA" id="ARBA00004572"/>
    </source>
</evidence>
<proteinExistence type="inferred from homology"/>
<dbReference type="InterPro" id="IPR017938">
    <property type="entry name" value="Riboflavin_synthase-like_b-brl"/>
</dbReference>
<dbReference type="FunFam" id="3.40.50.80:FF:000009">
    <property type="entry name" value="NADH-cytochrome b5 reductase"/>
    <property type="match status" value="1"/>
</dbReference>
<feature type="binding site" evidence="11">
    <location>
        <position position="145"/>
    </location>
    <ligand>
        <name>FAD</name>
        <dbReference type="ChEBI" id="CHEBI:57692"/>
    </ligand>
</feature>
<evidence type="ECO:0000256" key="9">
    <source>
        <dbReference type="ARBA" id="ARBA00023128"/>
    </source>
</evidence>
<comment type="similarity">
    <text evidence="3 12">Belongs to the flavoprotein pyridine nucleotide cytochrome reductase family.</text>
</comment>
<dbReference type="AlphaFoldDB" id="A0A8H7EQF0"/>
<keyword evidence="7 12" id="KW-0560">Oxidoreductase</keyword>
<dbReference type="PANTHER" id="PTHR19370:SF171">
    <property type="entry name" value="NADH-CYTOCHROME B5 REDUCTASE 2"/>
    <property type="match status" value="1"/>
</dbReference>
<feature type="binding site" evidence="11">
    <location>
        <position position="160"/>
    </location>
    <ligand>
        <name>FAD</name>
        <dbReference type="ChEBI" id="CHEBI:57692"/>
    </ligand>
</feature>
<evidence type="ECO:0000256" key="5">
    <source>
        <dbReference type="ARBA" id="ARBA00022787"/>
    </source>
</evidence>
<evidence type="ECO:0000256" key="6">
    <source>
        <dbReference type="ARBA" id="ARBA00022827"/>
    </source>
</evidence>
<feature type="binding site" evidence="11">
    <location>
        <position position="143"/>
    </location>
    <ligand>
        <name>FAD</name>
        <dbReference type="ChEBI" id="CHEBI:57692"/>
    </ligand>
</feature>
<dbReference type="EC" id="1.6.2.2" evidence="12"/>
<gene>
    <name evidence="14" type="primary">MCR1</name>
    <name evidence="14" type="ORF">EC973_003691</name>
</gene>
<dbReference type="Proteomes" id="UP000605846">
    <property type="component" value="Unassembled WGS sequence"/>
</dbReference>
<dbReference type="InterPro" id="IPR001433">
    <property type="entry name" value="OxRdtase_FAD/NAD-bd"/>
</dbReference>
<evidence type="ECO:0000256" key="1">
    <source>
        <dbReference type="ARBA" id="ARBA00001974"/>
    </source>
</evidence>
<dbReference type="OrthoDB" id="432685at2759"/>
<evidence type="ECO:0000256" key="4">
    <source>
        <dbReference type="ARBA" id="ARBA00022630"/>
    </source>
</evidence>
<feature type="binding site" evidence="11">
    <location>
        <position position="169"/>
    </location>
    <ligand>
        <name>FAD</name>
        <dbReference type="ChEBI" id="CHEBI:57692"/>
    </ligand>
</feature>
<reference evidence="14" key="1">
    <citation type="submission" date="2020-01" db="EMBL/GenBank/DDBJ databases">
        <title>Genome Sequencing of Three Apophysomyces-Like Fungal Strains Confirms a Novel Fungal Genus in the Mucoromycota with divergent Burkholderia-like Endosymbiotic Bacteria.</title>
        <authorList>
            <person name="Stajich J.E."/>
            <person name="Macias A.M."/>
            <person name="Carter-House D."/>
            <person name="Lovett B."/>
            <person name="Kasson L.R."/>
            <person name="Berry K."/>
            <person name="Grigoriev I."/>
            <person name="Chang Y."/>
            <person name="Spatafora J."/>
            <person name="Kasson M.T."/>
        </authorList>
    </citation>
    <scope>NUCLEOTIDE SEQUENCE</scope>
    <source>
        <strain evidence="14">NRRL A-21654</strain>
    </source>
</reference>
<name>A0A8H7EQF0_9FUNG</name>
<dbReference type="InterPro" id="IPR001709">
    <property type="entry name" value="Flavoprot_Pyr_Nucl_cyt_Rdtase"/>
</dbReference>
<keyword evidence="15" id="KW-1185">Reference proteome</keyword>
<sequence length="342" mass="37339">MRFFTSTLSTAARVSSAQKKHAFSGIRSYSSQPVKKGGNGLVLLTLAGLGAAAGIYYNQNTATVKQHVEPLSTVAAAAAEKAFDPSQFKPFKLQKVEPINHNTSLYRFELDSDNHVAGLPIASCVITRYPITKKDGSTGYVIRPYTPTSTADTKGHVDFIIKVYPEGKMSQHIHNLKVGETLEIKGPFPKYNWEENPVENVGMIAGGTGITPMLQIIRKVFDAKSPDDKTKITLIFANEAEDDILLKDELDTIAKQNPDRFKVVYALNKPPKDWSGPTGFVNADLIKSHLPGPENDKSIVFVCGPDPMLAALSGPKAQDKSQGELAGVLKELGYAKERVYKF</sequence>
<feature type="binding site" evidence="11">
    <location>
        <position position="168"/>
    </location>
    <ligand>
        <name>FAD</name>
        <dbReference type="ChEBI" id="CHEBI:57692"/>
    </ligand>
</feature>
<evidence type="ECO:0000259" key="13">
    <source>
        <dbReference type="PROSITE" id="PS51384"/>
    </source>
</evidence>
<dbReference type="FunFam" id="2.40.30.10:FF:000032">
    <property type="entry name" value="NADH-cytochrome b5 reductase"/>
    <property type="match status" value="1"/>
</dbReference>
<keyword evidence="8 12" id="KW-0520">NAD</keyword>
<dbReference type="Gene3D" id="3.40.50.80">
    <property type="entry name" value="Nucleotide-binding domain of ferredoxin-NADP reductase (FNR) module"/>
    <property type="match status" value="1"/>
</dbReference>
<comment type="caution">
    <text evidence="14">The sequence shown here is derived from an EMBL/GenBank/DDBJ whole genome shotgun (WGS) entry which is preliminary data.</text>
</comment>
<dbReference type="InterPro" id="IPR008333">
    <property type="entry name" value="Cbr1-like_FAD-bd_dom"/>
</dbReference>
<feature type="binding site" evidence="11">
    <location>
        <position position="144"/>
    </location>
    <ligand>
        <name>FAD</name>
        <dbReference type="ChEBI" id="CHEBI:57692"/>
    </ligand>
</feature>
<dbReference type="PRINTS" id="PR00371">
    <property type="entry name" value="FPNCR"/>
</dbReference>
<evidence type="ECO:0000256" key="8">
    <source>
        <dbReference type="ARBA" id="ARBA00023027"/>
    </source>
</evidence>
<dbReference type="Gene3D" id="2.40.30.10">
    <property type="entry name" value="Translation factors"/>
    <property type="match status" value="1"/>
</dbReference>
<dbReference type="GO" id="GO:0005741">
    <property type="term" value="C:mitochondrial outer membrane"/>
    <property type="evidence" value="ECO:0007669"/>
    <property type="project" value="UniProtKB-SubCell"/>
</dbReference>
<evidence type="ECO:0000313" key="15">
    <source>
        <dbReference type="Proteomes" id="UP000605846"/>
    </source>
</evidence>
<organism evidence="14 15">
    <name type="scientific">Apophysomyces ossiformis</name>
    <dbReference type="NCBI Taxonomy" id="679940"/>
    <lineage>
        <taxon>Eukaryota</taxon>
        <taxon>Fungi</taxon>
        <taxon>Fungi incertae sedis</taxon>
        <taxon>Mucoromycota</taxon>
        <taxon>Mucoromycotina</taxon>
        <taxon>Mucoromycetes</taxon>
        <taxon>Mucorales</taxon>
        <taxon>Mucorineae</taxon>
        <taxon>Mucoraceae</taxon>
        <taxon>Apophysomyces</taxon>
    </lineage>
</organism>
<feature type="binding site" evidence="11">
    <location>
        <position position="211"/>
    </location>
    <ligand>
        <name>FAD</name>
        <dbReference type="ChEBI" id="CHEBI:57692"/>
    </ligand>
</feature>
<dbReference type="PRINTS" id="PR00406">
    <property type="entry name" value="CYTB5RDTASE"/>
</dbReference>
<keyword evidence="6 11" id="KW-0274">FAD</keyword>
<evidence type="ECO:0000313" key="14">
    <source>
        <dbReference type="EMBL" id="KAF7722111.1"/>
    </source>
</evidence>
<dbReference type="SUPFAM" id="SSF63380">
    <property type="entry name" value="Riboflavin synthase domain-like"/>
    <property type="match status" value="1"/>
</dbReference>
<evidence type="ECO:0000256" key="3">
    <source>
        <dbReference type="ARBA" id="ARBA00006105"/>
    </source>
</evidence>
<evidence type="ECO:0000256" key="7">
    <source>
        <dbReference type="ARBA" id="ARBA00023002"/>
    </source>
</evidence>
<keyword evidence="5" id="KW-0472">Membrane</keyword>
<dbReference type="Pfam" id="PF00175">
    <property type="entry name" value="NAD_binding_1"/>
    <property type="match status" value="1"/>
</dbReference>
<dbReference type="PANTHER" id="PTHR19370">
    <property type="entry name" value="NADH-CYTOCHROME B5 REDUCTASE"/>
    <property type="match status" value="1"/>
</dbReference>
<dbReference type="EMBL" id="JABAYA010000213">
    <property type="protein sequence ID" value="KAF7722111.1"/>
    <property type="molecule type" value="Genomic_DNA"/>
</dbReference>
<dbReference type="InterPro" id="IPR039261">
    <property type="entry name" value="FNR_nucleotide-bd"/>
</dbReference>
<protein>
    <recommendedName>
        <fullName evidence="12">NADH-cytochrome b5 reductase</fullName>
        <ecNumber evidence="12">1.6.2.2</ecNumber>
    </recommendedName>
</protein>
<feature type="domain" description="FAD-binding FR-type" evidence="13">
    <location>
        <begin position="86"/>
        <end position="194"/>
    </location>
</feature>
<evidence type="ECO:0000256" key="11">
    <source>
        <dbReference type="PIRSR" id="PIRSR601834-1"/>
    </source>
</evidence>
<keyword evidence="5" id="KW-1000">Mitochondrion outer membrane</keyword>
<keyword evidence="9" id="KW-0496">Mitochondrion</keyword>
<dbReference type="SUPFAM" id="SSF52343">
    <property type="entry name" value="Ferredoxin reductase-like, C-terminal NADP-linked domain"/>
    <property type="match status" value="1"/>
</dbReference>
<dbReference type="PROSITE" id="PS51384">
    <property type="entry name" value="FAD_FR"/>
    <property type="match status" value="1"/>
</dbReference>
<feature type="binding site" evidence="11">
    <location>
        <position position="162"/>
    </location>
    <ligand>
        <name>FAD</name>
        <dbReference type="ChEBI" id="CHEBI:57692"/>
    </ligand>
</feature>
<dbReference type="InterPro" id="IPR017927">
    <property type="entry name" value="FAD-bd_FR_type"/>
</dbReference>
<dbReference type="InterPro" id="IPR001834">
    <property type="entry name" value="CBR-like"/>
</dbReference>
<evidence type="ECO:0000256" key="10">
    <source>
        <dbReference type="ARBA" id="ARBA00047682"/>
    </source>
</evidence>
<accession>A0A8H7EQF0</accession>
<comment type="subcellular location">
    <subcellularLocation>
        <location evidence="2">Mitochondrion outer membrane</location>
        <topology evidence="2">Single-pass membrane protein</topology>
    </subcellularLocation>
</comment>
<keyword evidence="4 11" id="KW-0285">Flavoprotein</keyword>
<comment type="catalytic activity">
    <reaction evidence="10 12">
        <text>2 Fe(III)-[cytochrome b5] + NADH = 2 Fe(II)-[cytochrome b5] + NAD(+) + H(+)</text>
        <dbReference type="Rhea" id="RHEA:46680"/>
        <dbReference type="Rhea" id="RHEA-COMP:10438"/>
        <dbReference type="Rhea" id="RHEA-COMP:10439"/>
        <dbReference type="ChEBI" id="CHEBI:15378"/>
        <dbReference type="ChEBI" id="CHEBI:29033"/>
        <dbReference type="ChEBI" id="CHEBI:29034"/>
        <dbReference type="ChEBI" id="CHEBI:57540"/>
        <dbReference type="ChEBI" id="CHEBI:57945"/>
        <dbReference type="EC" id="1.6.2.2"/>
    </reaction>
</comment>
<evidence type="ECO:0000256" key="12">
    <source>
        <dbReference type="RuleBase" id="RU361226"/>
    </source>
</evidence>
<dbReference type="Pfam" id="PF00970">
    <property type="entry name" value="FAD_binding_6"/>
    <property type="match status" value="1"/>
</dbReference>
<comment type="cofactor">
    <cofactor evidence="1 11 12">
        <name>FAD</name>
        <dbReference type="ChEBI" id="CHEBI:57692"/>
    </cofactor>
</comment>
<dbReference type="CDD" id="cd06183">
    <property type="entry name" value="cyt_b5_reduct_like"/>
    <property type="match status" value="1"/>
</dbReference>
<feature type="binding site" evidence="11">
    <location>
        <position position="170"/>
    </location>
    <ligand>
        <name>FAD</name>
        <dbReference type="ChEBI" id="CHEBI:57692"/>
    </ligand>
</feature>